<reference evidence="7" key="2">
    <citation type="submission" date="2025-05" db="UniProtKB">
        <authorList>
            <consortium name="EnsemblMetazoa"/>
        </authorList>
    </citation>
    <scope>IDENTIFICATION</scope>
    <source>
        <strain evidence="7">Foshan</strain>
    </source>
</reference>
<evidence type="ECO:0000256" key="3">
    <source>
        <dbReference type="ARBA" id="ARBA00022771"/>
    </source>
</evidence>
<dbReference type="RefSeq" id="XP_019552304.3">
    <property type="nucleotide sequence ID" value="XM_019696759.3"/>
</dbReference>
<keyword evidence="4" id="KW-0862">Zinc</keyword>
<comment type="subcellular location">
    <subcellularLocation>
        <location evidence="1">Nucleus</location>
    </subcellularLocation>
</comment>
<dbReference type="InterPro" id="IPR052035">
    <property type="entry name" value="ZnF_BED_domain_contain"/>
</dbReference>
<keyword evidence="8" id="KW-1185">Reference proteome</keyword>
<dbReference type="GeneID" id="109422126"/>
<feature type="region of interest" description="Disordered" evidence="6">
    <location>
        <begin position="680"/>
        <end position="701"/>
    </location>
</feature>
<keyword evidence="3" id="KW-0863">Zinc-finger</keyword>
<dbReference type="PANTHER" id="PTHR46481">
    <property type="entry name" value="ZINC FINGER BED DOMAIN-CONTAINING PROTEIN 4"/>
    <property type="match status" value="1"/>
</dbReference>
<feature type="region of interest" description="Disordered" evidence="6">
    <location>
        <begin position="565"/>
        <end position="585"/>
    </location>
</feature>
<keyword evidence="2" id="KW-0479">Metal-binding</keyword>
<accession>A0ABM1YP23</accession>
<feature type="compositionally biased region" description="Low complexity" evidence="6">
    <location>
        <begin position="576"/>
        <end position="585"/>
    </location>
</feature>
<evidence type="ECO:0000256" key="1">
    <source>
        <dbReference type="ARBA" id="ARBA00004123"/>
    </source>
</evidence>
<sequence>MDDLAALERRILTIVNKTDRGFKCQAIPNCIYTQSVNRFNVDNFSRHLEAFHPEKYRTLVLGKEEVAEKKHPTVSTRIQKQESRHPAVMRGKIQKVSKVKGFIKNKLLAIVKKTDFDYVCTLGGDCNYKQPLMKFNAGNFLRHMMTHHPADCIRLDLRRLDTEDPPPAVKPDEEHVTTKVSKFRFLCGMVRLVTTHGLPLDCVSWQGMEDIIMPQVRTFKMYPMDEAKMRDIVDRTANQMQKMICEGMNGRMVALQLHGTMSRDGQYVVRVTCSFMREDSHICRQTLGVIFLDETTTCLDLEDKVNRIKERCGLEQWQIYTISIDNGRVNLNPEPVPEEHTNETDDSKFVEILDQYNASLTDANVLQCGRHMLSMVATEATQECADVVEEIVEMVKSFRLEEHKTYIQSWQGQYPNIPDKSNYGFGTYFMMKALMDDRAFYEEFTVKCPGLALYLHWDFIEEFVTAFEPLYDCANRIASCGLSDFHLQWLLAYGRVRRLPINRFKNSILKSMEERQRMLEDLAPYKAALYMDPRLNFRGSKLFDNSKKEKIVTFLHSIYTMTEDTSDEDRQSCPASSSSTYDQSQDDFSMNDYLTEMLGEGSPESVMEELIREIQQQERCDADDRDFDVVKYWAQKKMYDARLWTLARAVFAPLATHCGDTDDGLGRGLSTVSKVIKTEEGCQPQQQQQLDDGESFTSGESSAGNALFVKQNPNLLERAILRVFFKDKSQEMEDDI</sequence>
<evidence type="ECO:0000256" key="6">
    <source>
        <dbReference type="SAM" id="MobiDB-lite"/>
    </source>
</evidence>
<protein>
    <recommendedName>
        <fullName evidence="9">HAT C-terminal dimerisation domain-containing protein</fullName>
    </recommendedName>
</protein>
<dbReference type="InterPro" id="IPR012337">
    <property type="entry name" value="RNaseH-like_sf"/>
</dbReference>
<evidence type="ECO:0000313" key="8">
    <source>
        <dbReference type="Proteomes" id="UP000069940"/>
    </source>
</evidence>
<dbReference type="Proteomes" id="UP000069940">
    <property type="component" value="Unassembled WGS sequence"/>
</dbReference>
<organism evidence="7 8">
    <name type="scientific">Aedes albopictus</name>
    <name type="common">Asian tiger mosquito</name>
    <name type="synonym">Stegomyia albopicta</name>
    <dbReference type="NCBI Taxonomy" id="7160"/>
    <lineage>
        <taxon>Eukaryota</taxon>
        <taxon>Metazoa</taxon>
        <taxon>Ecdysozoa</taxon>
        <taxon>Arthropoda</taxon>
        <taxon>Hexapoda</taxon>
        <taxon>Insecta</taxon>
        <taxon>Pterygota</taxon>
        <taxon>Neoptera</taxon>
        <taxon>Endopterygota</taxon>
        <taxon>Diptera</taxon>
        <taxon>Nematocera</taxon>
        <taxon>Culicoidea</taxon>
        <taxon>Culicidae</taxon>
        <taxon>Culicinae</taxon>
        <taxon>Aedini</taxon>
        <taxon>Aedes</taxon>
        <taxon>Stegomyia</taxon>
    </lineage>
</organism>
<evidence type="ECO:0000256" key="5">
    <source>
        <dbReference type="ARBA" id="ARBA00023242"/>
    </source>
</evidence>
<evidence type="ECO:0008006" key="9">
    <source>
        <dbReference type="Google" id="ProtNLM"/>
    </source>
</evidence>
<dbReference type="RefSeq" id="XP_019552303.3">
    <property type="nucleotide sequence ID" value="XM_019696758.3"/>
</dbReference>
<evidence type="ECO:0000256" key="2">
    <source>
        <dbReference type="ARBA" id="ARBA00022723"/>
    </source>
</evidence>
<dbReference type="PANTHER" id="PTHR46481:SF10">
    <property type="entry name" value="ZINC FINGER BED DOMAIN-CONTAINING PROTEIN 39"/>
    <property type="match status" value="1"/>
</dbReference>
<proteinExistence type="predicted"/>
<reference evidence="8" key="1">
    <citation type="journal article" date="2015" name="Proc. Natl. Acad. Sci. U.S.A.">
        <title>Genome sequence of the Asian Tiger mosquito, Aedes albopictus, reveals insights into its biology, genetics, and evolution.</title>
        <authorList>
            <person name="Chen X.G."/>
            <person name="Jiang X."/>
            <person name="Gu J."/>
            <person name="Xu M."/>
            <person name="Wu Y."/>
            <person name="Deng Y."/>
            <person name="Zhang C."/>
            <person name="Bonizzoni M."/>
            <person name="Dermauw W."/>
            <person name="Vontas J."/>
            <person name="Armbruster P."/>
            <person name="Huang X."/>
            <person name="Yang Y."/>
            <person name="Zhang H."/>
            <person name="He W."/>
            <person name="Peng H."/>
            <person name="Liu Y."/>
            <person name="Wu K."/>
            <person name="Chen J."/>
            <person name="Lirakis M."/>
            <person name="Topalis P."/>
            <person name="Van Leeuwen T."/>
            <person name="Hall A.B."/>
            <person name="Jiang X."/>
            <person name="Thorpe C."/>
            <person name="Mueller R.L."/>
            <person name="Sun C."/>
            <person name="Waterhouse R.M."/>
            <person name="Yan G."/>
            <person name="Tu Z.J."/>
            <person name="Fang X."/>
            <person name="James A.A."/>
        </authorList>
    </citation>
    <scope>NUCLEOTIDE SEQUENCE [LARGE SCALE GENOMIC DNA]</scope>
    <source>
        <strain evidence="8">Foshan</strain>
    </source>
</reference>
<evidence type="ECO:0000313" key="7">
    <source>
        <dbReference type="EnsemblMetazoa" id="AALFPA23_010870.P15315"/>
    </source>
</evidence>
<dbReference type="EnsemblMetazoa" id="AALFPA23_010870.R15315">
    <property type="protein sequence ID" value="AALFPA23_010870.P15315"/>
    <property type="gene ID" value="AALFPA23_010870"/>
</dbReference>
<name>A0ABM1YP23_AEDAL</name>
<dbReference type="SUPFAM" id="SSF53098">
    <property type="entry name" value="Ribonuclease H-like"/>
    <property type="match status" value="1"/>
</dbReference>
<evidence type="ECO:0000256" key="4">
    <source>
        <dbReference type="ARBA" id="ARBA00022833"/>
    </source>
</evidence>
<keyword evidence="5" id="KW-0539">Nucleus</keyword>
<dbReference type="EnsemblMetazoa" id="AALFPA23_010870.R15314">
    <property type="protein sequence ID" value="AALFPA23_010870.P15314"/>
    <property type="gene ID" value="AALFPA23_010870"/>
</dbReference>